<dbReference type="SUPFAM" id="SSF56672">
    <property type="entry name" value="DNA/RNA polymerases"/>
    <property type="match status" value="1"/>
</dbReference>
<evidence type="ECO:0000259" key="6">
    <source>
        <dbReference type="PROSITE" id="PS50173"/>
    </source>
</evidence>
<evidence type="ECO:0000256" key="2">
    <source>
        <dbReference type="ARBA" id="ARBA00022763"/>
    </source>
</evidence>
<dbReference type="Gene3D" id="1.10.150.20">
    <property type="entry name" value="5' to 3' exonuclease, C-terminal subdomain"/>
    <property type="match status" value="1"/>
</dbReference>
<dbReference type="PANTHER" id="PTHR11076:SF34">
    <property type="entry name" value="PROTEIN UMUC"/>
    <property type="match status" value="1"/>
</dbReference>
<dbReference type="EC" id="2.7.7.7" evidence="7"/>
<dbReference type="Pfam" id="PF11798">
    <property type="entry name" value="IMS_HHH"/>
    <property type="match status" value="1"/>
</dbReference>
<gene>
    <name evidence="7" type="primary">dinB_5</name>
    <name evidence="7" type="ORF">C1752_08487</name>
</gene>
<evidence type="ECO:0000256" key="3">
    <source>
        <dbReference type="ARBA" id="ARBA00023199"/>
    </source>
</evidence>
<dbReference type="EMBL" id="PQWO01000023">
    <property type="protein sequence ID" value="PZD71045.1"/>
    <property type="molecule type" value="Genomic_DNA"/>
</dbReference>
<dbReference type="Gene3D" id="3.30.70.270">
    <property type="match status" value="1"/>
</dbReference>
<dbReference type="GO" id="GO:0009432">
    <property type="term" value="P:SOS response"/>
    <property type="evidence" value="ECO:0007669"/>
    <property type="project" value="UniProtKB-KW"/>
</dbReference>
<evidence type="ECO:0000313" key="8">
    <source>
        <dbReference type="Proteomes" id="UP000248857"/>
    </source>
</evidence>
<dbReference type="AlphaFoldDB" id="A0A2W1JHJ4"/>
<sequence>MGAPYFKVRAQLEDINAVIVSSNYTLYGNMSARVMEVLGQFTPDVEVYSIDEAWLDLSGFCHLSLDAYAREIAATTYRHTGIPVSIGIAPTKVLAKIANRICKQRKIPGQVFNLGSADSLDDVLASIEVQDIWGIGRRLSKKLQATGIHTAKDLRDADPDSMRRQYSVVMQRLILELRGVPCIGLEDIQPKKQIISSRSFGQRVEELEPLLQSVAMHATKAGEKLRSQGSACSAIQVSIRTGRHNPDEEYYSQSALARFPIPTADTRKLINAAGQALRRIYRKGRRYAKAGVMLLDISQANAMQGHLFQERDSEKAIALMSAIDQLNRIYGRRAVFFASEGCSKQWAMKRERMTQAFTTRWEDVPVVR</sequence>
<dbReference type="PROSITE" id="PS50173">
    <property type="entry name" value="UMUC"/>
    <property type="match status" value="1"/>
</dbReference>
<protein>
    <submittedName>
        <fullName evidence="7">DNA polymerase IV</fullName>
        <ecNumber evidence="7">2.7.7.7</ecNumber>
    </submittedName>
</protein>
<dbReference type="InterPro" id="IPR043502">
    <property type="entry name" value="DNA/RNA_pol_sf"/>
</dbReference>
<evidence type="ECO:0000256" key="4">
    <source>
        <dbReference type="ARBA" id="ARBA00023204"/>
    </source>
</evidence>
<proteinExistence type="inferred from homology"/>
<dbReference type="GO" id="GO:0042276">
    <property type="term" value="P:error-prone translesion synthesis"/>
    <property type="evidence" value="ECO:0007669"/>
    <property type="project" value="TreeGrafter"/>
</dbReference>
<reference evidence="7 8" key="1">
    <citation type="journal article" date="2018" name="Sci. Rep.">
        <title>A novel species of the marine cyanobacterium Acaryochloris with a unique pigment content and lifestyle.</title>
        <authorList>
            <person name="Partensky F."/>
            <person name="Six C."/>
            <person name="Ratin M."/>
            <person name="Garczarek L."/>
            <person name="Vaulot D."/>
            <person name="Probert I."/>
            <person name="Calteau A."/>
            <person name="Gourvil P."/>
            <person name="Marie D."/>
            <person name="Grebert T."/>
            <person name="Bouchier C."/>
            <person name="Le Panse S."/>
            <person name="Gachenot M."/>
            <person name="Rodriguez F."/>
            <person name="Garrido J.L."/>
        </authorList>
    </citation>
    <scope>NUCLEOTIDE SEQUENCE [LARGE SCALE GENOMIC DNA]</scope>
    <source>
        <strain evidence="7 8">RCC1774</strain>
    </source>
</reference>
<dbReference type="InterPro" id="IPR017961">
    <property type="entry name" value="DNA_pol_Y-fam_little_finger"/>
</dbReference>
<dbReference type="GO" id="GO:0003887">
    <property type="term" value="F:DNA-directed DNA polymerase activity"/>
    <property type="evidence" value="ECO:0007669"/>
    <property type="project" value="UniProtKB-EC"/>
</dbReference>
<dbReference type="InterPro" id="IPR050116">
    <property type="entry name" value="DNA_polymerase-Y"/>
</dbReference>
<dbReference type="PANTHER" id="PTHR11076">
    <property type="entry name" value="DNA REPAIR POLYMERASE UMUC / TRANSFERASE FAMILY MEMBER"/>
    <property type="match status" value="1"/>
</dbReference>
<comment type="similarity">
    <text evidence="1">Belongs to the DNA polymerase type-Y family.</text>
</comment>
<dbReference type="Pfam" id="PF00817">
    <property type="entry name" value="IMS"/>
    <property type="match status" value="1"/>
</dbReference>
<dbReference type="GO" id="GO:0006281">
    <property type="term" value="P:DNA repair"/>
    <property type="evidence" value="ECO:0007669"/>
    <property type="project" value="UniProtKB-KW"/>
</dbReference>
<dbReference type="InterPro" id="IPR001126">
    <property type="entry name" value="UmuC"/>
</dbReference>
<keyword evidence="8" id="KW-1185">Reference proteome</keyword>
<keyword evidence="2" id="KW-0227">DNA damage</keyword>
<name>A0A2W1JHJ4_9CYAN</name>
<dbReference type="CDD" id="cd01700">
    <property type="entry name" value="PolY_Pol_V_umuC"/>
    <property type="match status" value="1"/>
</dbReference>
<organism evidence="7 8">
    <name type="scientific">Acaryochloris thomasi RCC1774</name>
    <dbReference type="NCBI Taxonomy" id="1764569"/>
    <lineage>
        <taxon>Bacteria</taxon>
        <taxon>Bacillati</taxon>
        <taxon>Cyanobacteriota</taxon>
        <taxon>Cyanophyceae</taxon>
        <taxon>Acaryochloridales</taxon>
        <taxon>Acaryochloridaceae</taxon>
        <taxon>Acaryochloris</taxon>
        <taxon>Acaryochloris thomasi</taxon>
    </lineage>
</organism>
<evidence type="ECO:0000256" key="1">
    <source>
        <dbReference type="ARBA" id="ARBA00010945"/>
    </source>
</evidence>
<dbReference type="Proteomes" id="UP000248857">
    <property type="component" value="Unassembled WGS sequence"/>
</dbReference>
<keyword evidence="7" id="KW-0548">Nucleotidyltransferase</keyword>
<evidence type="ECO:0000256" key="5">
    <source>
        <dbReference type="ARBA" id="ARBA00023236"/>
    </source>
</evidence>
<keyword evidence="3" id="KW-0741">SOS mutagenesis</keyword>
<dbReference type="Pfam" id="PF11799">
    <property type="entry name" value="IMS_C"/>
    <property type="match status" value="1"/>
</dbReference>
<dbReference type="GO" id="GO:0003684">
    <property type="term" value="F:damaged DNA binding"/>
    <property type="evidence" value="ECO:0007669"/>
    <property type="project" value="InterPro"/>
</dbReference>
<dbReference type="InterPro" id="IPR025188">
    <property type="entry name" value="DUF4113"/>
</dbReference>
<feature type="domain" description="UmuC" evidence="6">
    <location>
        <begin position="1"/>
        <end position="136"/>
    </location>
</feature>
<dbReference type="InterPro" id="IPR024728">
    <property type="entry name" value="PolY_HhH_motif"/>
</dbReference>
<dbReference type="GO" id="GO:0005829">
    <property type="term" value="C:cytosol"/>
    <property type="evidence" value="ECO:0007669"/>
    <property type="project" value="TreeGrafter"/>
</dbReference>
<keyword evidence="5" id="KW-0742">SOS response</keyword>
<dbReference type="InterPro" id="IPR043128">
    <property type="entry name" value="Rev_trsase/Diguanyl_cyclase"/>
</dbReference>
<accession>A0A2W1JHJ4</accession>
<evidence type="ECO:0000313" key="7">
    <source>
        <dbReference type="EMBL" id="PZD71045.1"/>
    </source>
</evidence>
<dbReference type="Pfam" id="PF13438">
    <property type="entry name" value="DUF4113"/>
    <property type="match status" value="1"/>
</dbReference>
<keyword evidence="7" id="KW-0808">Transferase</keyword>
<comment type="caution">
    <text evidence="7">The sequence shown here is derived from an EMBL/GenBank/DDBJ whole genome shotgun (WGS) entry which is preliminary data.</text>
</comment>
<keyword evidence="4" id="KW-0234">DNA repair</keyword>